<proteinExistence type="predicted"/>
<reference evidence="3" key="1">
    <citation type="submission" date="2018-05" db="EMBL/GenBank/DDBJ databases">
        <title>Zavarzinia sp. HR-AS.</title>
        <authorList>
            <person name="Lee Y."/>
            <person name="Jeon C.O."/>
        </authorList>
    </citation>
    <scope>NUCLEOTIDE SEQUENCE [LARGE SCALE GENOMIC DNA]</scope>
    <source>
        <strain evidence="3">DSM 1231</strain>
    </source>
</reference>
<gene>
    <name evidence="2" type="ORF">DKG75_03425</name>
</gene>
<accession>A0A317E9P7</accession>
<sequence>MARLIPALFLSTLALAGPAHAQLFLEGETTPAPIEEVGRDDARRKPILDALRPAIETALGQKVIFKVDRLRAQGSWAFAVVYPRTPAGAKIDFATTPLKEAAAEGLLDGDTIFALLAFKDGGWTMVEQVIGPTDVAYAGWPEAHGVPAELLGLTP</sequence>
<evidence type="ECO:0000313" key="3">
    <source>
        <dbReference type="Proteomes" id="UP000246077"/>
    </source>
</evidence>
<keyword evidence="3" id="KW-1185">Reference proteome</keyword>
<organism evidence="2 3">
    <name type="scientific">Zavarzinia compransoris</name>
    <dbReference type="NCBI Taxonomy" id="1264899"/>
    <lineage>
        <taxon>Bacteria</taxon>
        <taxon>Pseudomonadati</taxon>
        <taxon>Pseudomonadota</taxon>
        <taxon>Alphaproteobacteria</taxon>
        <taxon>Rhodospirillales</taxon>
        <taxon>Zavarziniaceae</taxon>
        <taxon>Zavarzinia</taxon>
    </lineage>
</organism>
<feature type="signal peptide" evidence="1">
    <location>
        <begin position="1"/>
        <end position="21"/>
    </location>
</feature>
<comment type="caution">
    <text evidence="2">The sequence shown here is derived from an EMBL/GenBank/DDBJ whole genome shotgun (WGS) entry which is preliminary data.</text>
</comment>
<dbReference type="RefSeq" id="WP_109919661.1">
    <property type="nucleotide sequence ID" value="NZ_QGLF01000001.1"/>
</dbReference>
<dbReference type="EMBL" id="QGLF01000001">
    <property type="protein sequence ID" value="PWR23629.1"/>
    <property type="molecule type" value="Genomic_DNA"/>
</dbReference>
<dbReference type="AlphaFoldDB" id="A0A317E9P7"/>
<name>A0A317E9P7_9PROT</name>
<dbReference type="Proteomes" id="UP000246077">
    <property type="component" value="Unassembled WGS sequence"/>
</dbReference>
<evidence type="ECO:0000256" key="1">
    <source>
        <dbReference type="SAM" id="SignalP"/>
    </source>
</evidence>
<feature type="chain" id="PRO_5016390281" evidence="1">
    <location>
        <begin position="22"/>
        <end position="155"/>
    </location>
</feature>
<protein>
    <submittedName>
        <fullName evidence="2">Uncharacterized protein</fullName>
    </submittedName>
</protein>
<keyword evidence="1" id="KW-0732">Signal</keyword>
<dbReference type="OrthoDB" id="5540942at2"/>
<evidence type="ECO:0000313" key="2">
    <source>
        <dbReference type="EMBL" id="PWR23629.1"/>
    </source>
</evidence>